<feature type="compositionally biased region" description="Basic and acidic residues" evidence="8">
    <location>
        <begin position="528"/>
        <end position="551"/>
    </location>
</feature>
<dbReference type="SUPFAM" id="SSF52540">
    <property type="entry name" value="P-loop containing nucleoside triphosphate hydrolases"/>
    <property type="match status" value="1"/>
</dbReference>
<dbReference type="CDD" id="cd18787">
    <property type="entry name" value="SF2_C_DEAD"/>
    <property type="match status" value="1"/>
</dbReference>
<evidence type="ECO:0000256" key="1">
    <source>
        <dbReference type="ARBA" id="ARBA00022741"/>
    </source>
</evidence>
<keyword evidence="3 6" id="KW-0347">Helicase</keyword>
<evidence type="ECO:0000313" key="11">
    <source>
        <dbReference type="EMBL" id="KAL1879367.1"/>
    </source>
</evidence>
<sequence>MGYDKMTPVQAMTIRPGLAGKDIVAQAKTGTGKTIAFLLPVIQRIIEEDRSLSNPMSKKRSSAKDVRAIVLSPTRELAEQIAAEARRLVRGTGVIVQAAVGGTQKNQMLRKTREEGCHLLVATPGRLLDILSDPTSGIDAPRLAALVLDEADRMLDVGFEAALQDILRMLPSRSEHDRQTLLYSATIPTDVVRLAKAYVNPKNFEFVQTVKEGEVPTHEKVPQYIVPCNGFENLFPAAYELMVKEIERADSTNEPFKAIMFLPTTASVQLAYEAFSRLSRRHRKLPHVLSIHSKLTQRQRTASSDRFRQAQSAILISSDVTARGMDFPNVSHVIQVIAPSDREQYIHRIGRTGRADKNGQAWLFVPRLELNTARSNLHSLPIKRHDGLQAAMLDLTSNNEEAMQNPAVRDVLDAMRDVDDEAKQEAYLSIFGSLKNIRNKQEYADALHDMTVYGWGMPEPPAIPESLARMRNLHGLRGVNIVRRSSNRDQQGPARGRRDGFRGRDGGFQSRESGRGRGRSENSPWEQFESRSQRDGRRTNFRETRAPRATF</sequence>
<evidence type="ECO:0000256" key="6">
    <source>
        <dbReference type="RuleBase" id="RU000492"/>
    </source>
</evidence>
<reference evidence="11 12" key="1">
    <citation type="journal article" date="2024" name="Commun. Biol.">
        <title>Comparative genomic analysis of thermophilic fungi reveals convergent evolutionary adaptations and gene losses.</title>
        <authorList>
            <person name="Steindorff A.S."/>
            <person name="Aguilar-Pontes M.V."/>
            <person name="Robinson A.J."/>
            <person name="Andreopoulos B."/>
            <person name="LaButti K."/>
            <person name="Kuo A."/>
            <person name="Mondo S."/>
            <person name="Riley R."/>
            <person name="Otillar R."/>
            <person name="Haridas S."/>
            <person name="Lipzen A."/>
            <person name="Grimwood J."/>
            <person name="Schmutz J."/>
            <person name="Clum A."/>
            <person name="Reid I.D."/>
            <person name="Moisan M.C."/>
            <person name="Butler G."/>
            <person name="Nguyen T.T.M."/>
            <person name="Dewar K."/>
            <person name="Conant G."/>
            <person name="Drula E."/>
            <person name="Henrissat B."/>
            <person name="Hansel C."/>
            <person name="Singer S."/>
            <person name="Hutchinson M.I."/>
            <person name="de Vries R.P."/>
            <person name="Natvig D.O."/>
            <person name="Powell A.J."/>
            <person name="Tsang A."/>
            <person name="Grigoriev I.V."/>
        </authorList>
    </citation>
    <scope>NUCLEOTIDE SEQUENCE [LARGE SCALE GENOMIC DNA]</scope>
    <source>
        <strain evidence="11 12">ATCC 24622</strain>
    </source>
</reference>
<dbReference type="Proteomes" id="UP001586593">
    <property type="component" value="Unassembled WGS sequence"/>
</dbReference>
<protein>
    <recommendedName>
        <fullName evidence="7">ATP-dependent RNA helicase</fullName>
        <ecNumber evidence="7">3.6.4.13</ecNumber>
    </recommendedName>
</protein>
<dbReference type="PROSITE" id="PS51194">
    <property type="entry name" value="HELICASE_CTER"/>
    <property type="match status" value="1"/>
</dbReference>
<evidence type="ECO:0000259" key="9">
    <source>
        <dbReference type="PROSITE" id="PS51192"/>
    </source>
</evidence>
<comment type="similarity">
    <text evidence="6">Belongs to the DEAD box helicase family.</text>
</comment>
<dbReference type="PROSITE" id="PS00039">
    <property type="entry name" value="DEAD_ATP_HELICASE"/>
    <property type="match status" value="1"/>
</dbReference>
<comment type="caution">
    <text evidence="11">The sequence shown here is derived from an EMBL/GenBank/DDBJ whole genome shotgun (WGS) entry which is preliminary data.</text>
</comment>
<dbReference type="SMART" id="SM00490">
    <property type="entry name" value="HELICc"/>
    <property type="match status" value="1"/>
</dbReference>
<keyword evidence="4 6" id="KW-0067">ATP-binding</keyword>
<dbReference type="EMBL" id="JAZHXJ010000043">
    <property type="protein sequence ID" value="KAL1879367.1"/>
    <property type="molecule type" value="Genomic_DNA"/>
</dbReference>
<dbReference type="InterPro" id="IPR011545">
    <property type="entry name" value="DEAD/DEAH_box_helicase_dom"/>
</dbReference>
<comment type="function">
    <text evidence="7">RNA helicase.</text>
</comment>
<evidence type="ECO:0000256" key="3">
    <source>
        <dbReference type="ARBA" id="ARBA00022806"/>
    </source>
</evidence>
<name>A0ABR3XUT7_9PEZI</name>
<feature type="region of interest" description="Disordered" evidence="8">
    <location>
        <begin position="481"/>
        <end position="551"/>
    </location>
</feature>
<keyword evidence="1 6" id="KW-0547">Nucleotide-binding</keyword>
<evidence type="ECO:0000256" key="2">
    <source>
        <dbReference type="ARBA" id="ARBA00022801"/>
    </source>
</evidence>
<dbReference type="PANTHER" id="PTHR24031">
    <property type="entry name" value="RNA HELICASE"/>
    <property type="match status" value="1"/>
</dbReference>
<feature type="domain" description="Helicase C-terminal" evidence="10">
    <location>
        <begin position="237"/>
        <end position="396"/>
    </location>
</feature>
<dbReference type="PROSITE" id="PS51192">
    <property type="entry name" value="HELICASE_ATP_BIND_1"/>
    <property type="match status" value="1"/>
</dbReference>
<dbReference type="InterPro" id="IPR001650">
    <property type="entry name" value="Helicase_C-like"/>
</dbReference>
<proteinExistence type="inferred from homology"/>
<dbReference type="EC" id="3.6.4.13" evidence="7"/>
<keyword evidence="5 7" id="KW-0694">RNA-binding</keyword>
<evidence type="ECO:0000259" key="10">
    <source>
        <dbReference type="PROSITE" id="PS51194"/>
    </source>
</evidence>
<evidence type="ECO:0000256" key="5">
    <source>
        <dbReference type="ARBA" id="ARBA00022884"/>
    </source>
</evidence>
<dbReference type="SMART" id="SM00487">
    <property type="entry name" value="DEXDc"/>
    <property type="match status" value="1"/>
</dbReference>
<evidence type="ECO:0000256" key="4">
    <source>
        <dbReference type="ARBA" id="ARBA00022840"/>
    </source>
</evidence>
<evidence type="ECO:0000313" key="12">
    <source>
        <dbReference type="Proteomes" id="UP001586593"/>
    </source>
</evidence>
<comment type="domain">
    <text evidence="7">The Q motif is unique to and characteristic of the DEAD box family of RNA helicases and controls ATP binding and hydrolysis.</text>
</comment>
<dbReference type="Gene3D" id="3.40.50.300">
    <property type="entry name" value="P-loop containing nucleotide triphosphate hydrolases"/>
    <property type="match status" value="2"/>
</dbReference>
<keyword evidence="12" id="KW-1185">Reference proteome</keyword>
<comment type="catalytic activity">
    <reaction evidence="7">
        <text>ATP + H2O = ADP + phosphate + H(+)</text>
        <dbReference type="Rhea" id="RHEA:13065"/>
        <dbReference type="ChEBI" id="CHEBI:15377"/>
        <dbReference type="ChEBI" id="CHEBI:15378"/>
        <dbReference type="ChEBI" id="CHEBI:30616"/>
        <dbReference type="ChEBI" id="CHEBI:43474"/>
        <dbReference type="ChEBI" id="CHEBI:456216"/>
        <dbReference type="EC" id="3.6.4.13"/>
    </reaction>
</comment>
<dbReference type="InterPro" id="IPR000629">
    <property type="entry name" value="RNA-helicase_DEAD-box_CS"/>
</dbReference>
<organism evidence="11 12">
    <name type="scientific">Phialemonium thermophilum</name>
    <dbReference type="NCBI Taxonomy" id="223376"/>
    <lineage>
        <taxon>Eukaryota</taxon>
        <taxon>Fungi</taxon>
        <taxon>Dikarya</taxon>
        <taxon>Ascomycota</taxon>
        <taxon>Pezizomycotina</taxon>
        <taxon>Sordariomycetes</taxon>
        <taxon>Sordariomycetidae</taxon>
        <taxon>Cephalothecales</taxon>
        <taxon>Cephalothecaceae</taxon>
        <taxon>Phialemonium</taxon>
    </lineage>
</organism>
<dbReference type="InterPro" id="IPR027417">
    <property type="entry name" value="P-loop_NTPase"/>
</dbReference>
<evidence type="ECO:0000256" key="7">
    <source>
        <dbReference type="RuleBase" id="RU365068"/>
    </source>
</evidence>
<accession>A0ABR3XUT7</accession>
<dbReference type="Pfam" id="PF00271">
    <property type="entry name" value="Helicase_C"/>
    <property type="match status" value="1"/>
</dbReference>
<feature type="compositionally biased region" description="Basic and acidic residues" evidence="8">
    <location>
        <begin position="496"/>
        <end position="505"/>
    </location>
</feature>
<dbReference type="Pfam" id="PF00270">
    <property type="entry name" value="DEAD"/>
    <property type="match status" value="1"/>
</dbReference>
<evidence type="ECO:0000256" key="8">
    <source>
        <dbReference type="SAM" id="MobiDB-lite"/>
    </source>
</evidence>
<feature type="domain" description="Helicase ATP-binding" evidence="9">
    <location>
        <begin position="14"/>
        <end position="205"/>
    </location>
</feature>
<keyword evidence="2 6" id="KW-0378">Hydrolase</keyword>
<dbReference type="InterPro" id="IPR014001">
    <property type="entry name" value="Helicase_ATP-bd"/>
</dbReference>
<gene>
    <name evidence="11" type="ORF">VTK73DRAFT_7098</name>
</gene>